<feature type="compositionally biased region" description="Polar residues" evidence="1">
    <location>
        <begin position="53"/>
        <end position="69"/>
    </location>
</feature>
<organism evidence="2 3">
    <name type="scientific">Botrytis fragariae</name>
    <dbReference type="NCBI Taxonomy" id="1964551"/>
    <lineage>
        <taxon>Eukaryota</taxon>
        <taxon>Fungi</taxon>
        <taxon>Dikarya</taxon>
        <taxon>Ascomycota</taxon>
        <taxon>Pezizomycotina</taxon>
        <taxon>Leotiomycetes</taxon>
        <taxon>Helotiales</taxon>
        <taxon>Sclerotiniaceae</taxon>
        <taxon>Botrytis</taxon>
    </lineage>
</organism>
<dbReference type="AlphaFoldDB" id="A0A8H6AIV6"/>
<reference evidence="2 3" key="1">
    <citation type="journal article" date="2020" name="Phytopathology">
        <title>A high-quality genome resource of Botrytis fragariae, a new and rapidly spreading fungal pathogen causing strawberry gray mold in the U.S.A.</title>
        <authorList>
            <person name="Wu Y."/>
            <person name="Saski C.A."/>
            <person name="Schnabel G."/>
            <person name="Xiao S."/>
            <person name="Hu M."/>
        </authorList>
    </citation>
    <scope>NUCLEOTIDE SEQUENCE [LARGE SCALE GENOMIC DNA]</scope>
    <source>
        <strain evidence="2 3">BVB16</strain>
    </source>
</reference>
<comment type="caution">
    <text evidence="2">The sequence shown here is derived from an EMBL/GenBank/DDBJ whole genome shotgun (WGS) entry which is preliminary data.</text>
</comment>
<gene>
    <name evidence="2" type="ORF">Bfra_012372</name>
</gene>
<name>A0A8H6AIV6_9HELO</name>
<dbReference type="GeneID" id="59266381"/>
<feature type="region of interest" description="Disordered" evidence="1">
    <location>
        <begin position="46"/>
        <end position="106"/>
    </location>
</feature>
<accession>A0A8H6AIV6</accession>
<keyword evidence="3" id="KW-1185">Reference proteome</keyword>
<evidence type="ECO:0000313" key="3">
    <source>
        <dbReference type="Proteomes" id="UP000531561"/>
    </source>
</evidence>
<evidence type="ECO:0000256" key="1">
    <source>
        <dbReference type="SAM" id="MobiDB-lite"/>
    </source>
</evidence>
<proteinExistence type="predicted"/>
<protein>
    <recommendedName>
        <fullName evidence="4">SMP domain-containing protein</fullName>
    </recommendedName>
</protein>
<dbReference type="EMBL" id="JABFCT010000022">
    <property type="protein sequence ID" value="KAF5868462.1"/>
    <property type="molecule type" value="Genomic_DNA"/>
</dbReference>
<dbReference type="RefSeq" id="XP_037187411.1">
    <property type="nucleotide sequence ID" value="XM_037342689.1"/>
</dbReference>
<feature type="compositionally biased region" description="Gly residues" evidence="1">
    <location>
        <begin position="87"/>
        <end position="99"/>
    </location>
</feature>
<dbReference type="OrthoDB" id="5988651at2759"/>
<sequence length="106" mass="10803">MTTNDQTPRGPTIHAFLNIPQKDRAQNISLSQYVQPKKLVNMPAKMTKGDASRIQSTQAQGGKDMSSSGFAARAQGSGDRNANAGGAAAGQGTGGGNAGQAGTDKK</sequence>
<evidence type="ECO:0000313" key="2">
    <source>
        <dbReference type="EMBL" id="KAF5868462.1"/>
    </source>
</evidence>
<evidence type="ECO:0008006" key="4">
    <source>
        <dbReference type="Google" id="ProtNLM"/>
    </source>
</evidence>
<dbReference type="Proteomes" id="UP000531561">
    <property type="component" value="Unassembled WGS sequence"/>
</dbReference>